<name>A0A1Q8ZWS8_9HYPH</name>
<dbReference type="PANTHER" id="PTHR30469">
    <property type="entry name" value="MULTIDRUG RESISTANCE PROTEIN MDTA"/>
    <property type="match status" value="1"/>
</dbReference>
<feature type="domain" description="CusB-like beta-barrel" evidence="5">
    <location>
        <begin position="207"/>
        <end position="270"/>
    </location>
</feature>
<sequence length="358" mass="38251">MTFFFKTSLLLGGAMLLLSGCSEEQPEAKAPRPIKSVVAQVRPLGETVTQIGEVKPRYETPLSFRINGQLLTRVENGTAVKSGDILASIDKTPSRNNLLTAQADLATAQSGYDLAQTTADRNRELFAKNIIPRAQMQEADANLQSARARVDSARAALANAQETLSYTDLKAPRDGIISAVGANEGQVVAAGQMVVTLISDRERDAVFDIPEKLMNARLEAPPVEVRLISDPAVIASGKVREVTPSADPVTRTFRVKVALDDQGNNMQFGAAVVGTITLSPKPLVQLPASALTSNKGNPAVLVYDSATHKLAYKAVTVERFDERDLFISNGLANGDIVATAGVSKLRDGVEVRLESEGK</sequence>
<dbReference type="RefSeq" id="WP_075638029.1">
    <property type="nucleotide sequence ID" value="NZ_MKIM01000021.1"/>
</dbReference>
<feature type="domain" description="CzcB-like alpha-helical hairpin" evidence="4">
    <location>
        <begin position="101"/>
        <end position="158"/>
    </location>
</feature>
<accession>A0A1Q8ZWS8</accession>
<gene>
    <name evidence="6" type="ORF">BJF95_04080</name>
</gene>
<proteinExistence type="inferred from homology"/>
<feature type="signal peptide" evidence="3">
    <location>
        <begin position="1"/>
        <end position="24"/>
    </location>
</feature>
<dbReference type="Gene3D" id="2.40.50.100">
    <property type="match status" value="1"/>
</dbReference>
<dbReference type="Gene3D" id="1.10.287.470">
    <property type="entry name" value="Helix hairpin bin"/>
    <property type="match status" value="1"/>
</dbReference>
<evidence type="ECO:0000313" key="6">
    <source>
        <dbReference type="EMBL" id="OLP46358.1"/>
    </source>
</evidence>
<dbReference type="Proteomes" id="UP000186894">
    <property type="component" value="Unassembled WGS sequence"/>
</dbReference>
<dbReference type="STRING" id="1867956.BJF95_04080"/>
<dbReference type="SUPFAM" id="SSF111369">
    <property type="entry name" value="HlyD-like secretion proteins"/>
    <property type="match status" value="1"/>
</dbReference>
<dbReference type="Gene3D" id="2.40.30.170">
    <property type="match status" value="1"/>
</dbReference>
<protein>
    <submittedName>
        <fullName evidence="6">Efflux transporter periplasmic adaptor subunit</fullName>
    </submittedName>
</protein>
<evidence type="ECO:0000256" key="3">
    <source>
        <dbReference type="SAM" id="SignalP"/>
    </source>
</evidence>
<keyword evidence="7" id="KW-1185">Reference proteome</keyword>
<dbReference type="Pfam" id="PF25954">
    <property type="entry name" value="Beta-barrel_RND_2"/>
    <property type="match status" value="1"/>
</dbReference>
<dbReference type="NCBIfam" id="TIGR01730">
    <property type="entry name" value="RND_mfp"/>
    <property type="match status" value="1"/>
</dbReference>
<dbReference type="PANTHER" id="PTHR30469:SF38">
    <property type="entry name" value="HLYD FAMILY SECRETION PROTEIN"/>
    <property type="match status" value="1"/>
</dbReference>
<feature type="coiled-coil region" evidence="2">
    <location>
        <begin position="136"/>
        <end position="163"/>
    </location>
</feature>
<keyword evidence="2" id="KW-0175">Coiled coil</keyword>
<dbReference type="EMBL" id="MKIM01000021">
    <property type="protein sequence ID" value="OLP46358.1"/>
    <property type="molecule type" value="Genomic_DNA"/>
</dbReference>
<evidence type="ECO:0000256" key="2">
    <source>
        <dbReference type="SAM" id="Coils"/>
    </source>
</evidence>
<comment type="caution">
    <text evidence="6">The sequence shown here is derived from an EMBL/GenBank/DDBJ whole genome shotgun (WGS) entry which is preliminary data.</text>
</comment>
<dbReference type="InterPro" id="IPR058648">
    <property type="entry name" value="HH_CzcB-like"/>
</dbReference>
<dbReference type="GO" id="GO:0015562">
    <property type="term" value="F:efflux transmembrane transporter activity"/>
    <property type="evidence" value="ECO:0007669"/>
    <property type="project" value="TreeGrafter"/>
</dbReference>
<dbReference type="GO" id="GO:1990281">
    <property type="term" value="C:efflux pump complex"/>
    <property type="evidence" value="ECO:0007669"/>
    <property type="project" value="TreeGrafter"/>
</dbReference>
<dbReference type="PROSITE" id="PS51257">
    <property type="entry name" value="PROKAR_LIPOPROTEIN"/>
    <property type="match status" value="1"/>
</dbReference>
<organism evidence="6 7">
    <name type="scientific">Rhizobium oryziradicis</name>
    <dbReference type="NCBI Taxonomy" id="1867956"/>
    <lineage>
        <taxon>Bacteria</taxon>
        <taxon>Pseudomonadati</taxon>
        <taxon>Pseudomonadota</taxon>
        <taxon>Alphaproteobacteria</taxon>
        <taxon>Hyphomicrobiales</taxon>
        <taxon>Rhizobiaceae</taxon>
        <taxon>Rhizobium/Agrobacterium group</taxon>
        <taxon>Rhizobium</taxon>
    </lineage>
</organism>
<dbReference type="InterPro" id="IPR006143">
    <property type="entry name" value="RND_pump_MFP"/>
</dbReference>
<dbReference type="AlphaFoldDB" id="A0A1Q8ZWS8"/>
<dbReference type="Pfam" id="PF25893">
    <property type="entry name" value="HH_CzcB"/>
    <property type="match status" value="1"/>
</dbReference>
<keyword evidence="3" id="KW-0732">Signal</keyword>
<evidence type="ECO:0000256" key="1">
    <source>
        <dbReference type="ARBA" id="ARBA00009477"/>
    </source>
</evidence>
<evidence type="ECO:0000259" key="4">
    <source>
        <dbReference type="Pfam" id="PF25893"/>
    </source>
</evidence>
<comment type="similarity">
    <text evidence="1">Belongs to the membrane fusion protein (MFP) (TC 8.A.1) family.</text>
</comment>
<evidence type="ECO:0000259" key="5">
    <source>
        <dbReference type="Pfam" id="PF25954"/>
    </source>
</evidence>
<dbReference type="Gene3D" id="2.40.420.20">
    <property type="match status" value="1"/>
</dbReference>
<dbReference type="InterPro" id="IPR058792">
    <property type="entry name" value="Beta-barrel_RND_2"/>
</dbReference>
<reference evidence="6 7" key="1">
    <citation type="submission" date="2016-09" db="EMBL/GenBank/DDBJ databases">
        <title>Rhizobium oryziradicis sp. nov., isolated from the root of rice.</title>
        <authorList>
            <person name="Zhao J."/>
            <person name="Zhang X."/>
        </authorList>
    </citation>
    <scope>NUCLEOTIDE SEQUENCE [LARGE SCALE GENOMIC DNA]</scope>
    <source>
        <strain evidence="6 7">N19</strain>
    </source>
</reference>
<feature type="chain" id="PRO_5013113449" evidence="3">
    <location>
        <begin position="25"/>
        <end position="358"/>
    </location>
</feature>
<evidence type="ECO:0000313" key="7">
    <source>
        <dbReference type="Proteomes" id="UP000186894"/>
    </source>
</evidence>